<evidence type="ECO:0000256" key="2">
    <source>
        <dbReference type="SAM" id="Phobius"/>
    </source>
</evidence>
<accession>A0A9W7AZV8</accession>
<feature type="transmembrane region" description="Helical" evidence="2">
    <location>
        <begin position="4592"/>
        <end position="4614"/>
    </location>
</feature>
<feature type="domain" description="EGF-like" evidence="3">
    <location>
        <begin position="4323"/>
        <end position="4360"/>
    </location>
</feature>
<feature type="domain" description="TNFR-Cys" evidence="4">
    <location>
        <begin position="1160"/>
        <end position="1191"/>
    </location>
</feature>
<feature type="domain" description="EGF-like" evidence="3">
    <location>
        <begin position="3939"/>
        <end position="3986"/>
    </location>
</feature>
<dbReference type="Gene3D" id="2.10.50.10">
    <property type="entry name" value="Tumor Necrosis Factor Receptor, subunit A, domain 2"/>
    <property type="match status" value="11"/>
</dbReference>
<feature type="domain" description="TNFR-Cys" evidence="4">
    <location>
        <begin position="3924"/>
        <end position="3957"/>
    </location>
</feature>
<feature type="domain" description="EGF-like" evidence="3">
    <location>
        <begin position="3810"/>
        <end position="3864"/>
    </location>
</feature>
<feature type="domain" description="TNFR-Cys" evidence="4">
    <location>
        <begin position="1007"/>
        <end position="1045"/>
    </location>
</feature>
<name>A0A9W7AZV8_9STRA</name>
<keyword evidence="2" id="KW-0472">Membrane</keyword>
<dbReference type="InterPro" id="IPR006212">
    <property type="entry name" value="Furin_repeat"/>
</dbReference>
<dbReference type="SUPFAM" id="SSF57184">
    <property type="entry name" value="Growth factor receptor domain"/>
    <property type="match status" value="17"/>
</dbReference>
<dbReference type="PANTHER" id="PTHR46967:SF1">
    <property type="entry name" value="KERATIN-ASSOCIATED PROTEIN 16-1-LIKE"/>
    <property type="match status" value="1"/>
</dbReference>
<dbReference type="InterPro" id="IPR000742">
    <property type="entry name" value="EGF"/>
</dbReference>
<protein>
    <submittedName>
        <fullName evidence="5">Uncharacterized protein</fullName>
    </submittedName>
</protein>
<feature type="domain" description="TNFR-Cys" evidence="4">
    <location>
        <begin position="43"/>
        <end position="77"/>
    </location>
</feature>
<keyword evidence="2" id="KW-1133">Transmembrane helix</keyword>
<dbReference type="OrthoDB" id="428748at2759"/>
<feature type="domain" description="TNFR-Cys" evidence="4">
    <location>
        <begin position="80"/>
        <end position="114"/>
    </location>
</feature>
<reference evidence="6" key="1">
    <citation type="journal article" date="2023" name="Commun. Biol.">
        <title>Genome analysis of Parmales, the sister group of diatoms, reveals the evolutionary specialization of diatoms from phago-mixotrophs to photoautotrophs.</title>
        <authorList>
            <person name="Ban H."/>
            <person name="Sato S."/>
            <person name="Yoshikawa S."/>
            <person name="Yamada K."/>
            <person name="Nakamura Y."/>
            <person name="Ichinomiya M."/>
            <person name="Sato N."/>
            <person name="Blanc-Mathieu R."/>
            <person name="Endo H."/>
            <person name="Kuwata A."/>
            <person name="Ogata H."/>
        </authorList>
    </citation>
    <scope>NUCLEOTIDE SEQUENCE [LARGE SCALE GENOMIC DNA]</scope>
    <source>
        <strain evidence="6">NIES 3701</strain>
    </source>
</reference>
<feature type="compositionally biased region" description="Basic and acidic residues" evidence="1">
    <location>
        <begin position="5242"/>
        <end position="5290"/>
    </location>
</feature>
<evidence type="ECO:0000313" key="5">
    <source>
        <dbReference type="EMBL" id="GMH76975.1"/>
    </source>
</evidence>
<feature type="domain" description="EGF-like" evidence="3">
    <location>
        <begin position="3881"/>
        <end position="3938"/>
    </location>
</feature>
<dbReference type="Proteomes" id="UP001165085">
    <property type="component" value="Unassembled WGS sequence"/>
</dbReference>
<feature type="region of interest" description="Disordered" evidence="1">
    <location>
        <begin position="5237"/>
        <end position="5432"/>
    </location>
</feature>
<proteinExistence type="predicted"/>
<organism evidence="5 6">
    <name type="scientific">Triparma strigata</name>
    <dbReference type="NCBI Taxonomy" id="1606541"/>
    <lineage>
        <taxon>Eukaryota</taxon>
        <taxon>Sar</taxon>
        <taxon>Stramenopiles</taxon>
        <taxon>Ochrophyta</taxon>
        <taxon>Bolidophyceae</taxon>
        <taxon>Parmales</taxon>
        <taxon>Triparmaceae</taxon>
        <taxon>Triparma</taxon>
    </lineage>
</organism>
<dbReference type="InterPro" id="IPR009030">
    <property type="entry name" value="Growth_fac_rcpt_cys_sf"/>
</dbReference>
<dbReference type="Pfam" id="PF07699">
    <property type="entry name" value="Ephrin_rec_like"/>
    <property type="match status" value="1"/>
</dbReference>
<dbReference type="SMART" id="SM01411">
    <property type="entry name" value="Ephrin_rec_like"/>
    <property type="match status" value="44"/>
</dbReference>
<feature type="region of interest" description="Disordered" evidence="1">
    <location>
        <begin position="4997"/>
        <end position="5026"/>
    </location>
</feature>
<keyword evidence="6" id="KW-1185">Reference proteome</keyword>
<feature type="domain" description="EGF-like" evidence="3">
    <location>
        <begin position="137"/>
        <end position="196"/>
    </location>
</feature>
<dbReference type="InterPro" id="IPR011641">
    <property type="entry name" value="Tyr-kin_ephrin_A/B_rcpt-like"/>
</dbReference>
<evidence type="ECO:0000256" key="1">
    <source>
        <dbReference type="SAM" id="MobiDB-lite"/>
    </source>
</evidence>
<sequence length="5432" mass="580008">MNPAETKSLLPTCLPQVARAFLSPLMKCWGEGDGGDNAPQLSCGTGEYSGDTSSSCSSCAAGKRLTNSATGTESSACTSCGTGQYSGSSSGSCSSCAAGKRLTNSDTGTESSACTSCGTGQYSRKYADTPGSTSCDNCEAGKSLSNDGLSVASHDSAADCSSCLSGQWSEAGAATCTDCPVGMFSAEIGTSAASCSICADGHYNESPGSTSCESCEAGKALSGNGVDSTHHDSESDCSTCSGSWSEAGAATCTDCSAGKFNAGAGTSEDACLVCASGKFVESTGAIACDYCEAGKALADDGSSATSHDSASDCIECTPGSWAAASSASCTACATGKYFGSHGTSESNCAICSSGKYAASEGSTSCSDCEAGKFLNDNEVSATEHDSADDCLVCTFGSYAVESSAVCTVCPAGTFHNGAGVSLASCATCGSGTFSSAGSTACDNCVAGKYINDEASDASLHDEVGKYLTDDAVTELAHDQESDCSICAAGMYSGVSGLAACVDCIAGKYLTDSATLAEEHDNELDCITCDAGHHSGAGAALCDGCGAGKYSEIPIVNEEDCVICESGKYTVAEGSTSCVDCPSGTFLEDEASDKGFHDQDSDCVVCSHGKYSIEPASPVCVECAVGKFLEDNAFDMLNHDSEEDCIICAAGKFTAVTGTFACNLCASGTYLVDLATDASLHDEEIDCTRCIAGKYLTDDGTDSTLHDEEVDCTVCASGKYGSDGAALCADCEKGKYLSDDGIDATAHNEEGDCTICASGQYSDAGAAVCDNCGAGYFLTDDGGVVTEHDSFDDCTICASGKYASSSASASCSDCAAGKILADNGVEAPAHDSESDCTSCAFGFWSVAASDSCTACAAGKSSNSTGISESSCSVCAAGEHSSSGSAVCTLCSAGKYLADDGADASAHDTESDCSTCANGFWALAGSQTCTACEAGKYLDSPGTSESSCTICGSGEFASTAASLSCENCPAGKYITDDGLTTSEHDDLSDCLMCDPGFYSIEGSQVCIACPAGTYNPEVGYDAVDCMPCEEGKYVATEGSTSCSDCVAGKYLDDDATDSDQHDEEEDCHICESGKYSGAGAPACTICPKGRYNDDRAGDHTLHDVLEDCLVCGEGKYLADDGLNATLHDSEEDCTFCIAGKYLTDNNQIDASLHDEESDCTICAAGQYSSSASPQCSACGAGKYLTDDGVEVVAHDSESDCTICAEGHWSSSGSALCTACIAGKYLTDDGVEAAAHNSEADCTTCAAGTHSFAGNATCTVCASGKYLTDDATSAEFHNSKDDCVVCPSGTYLVDAGTDSALHDSVEDCQDCVAGKYLDDDGVDGRSHDKEEDCHICESGKYSGAGAPACTICAAGQYSSSASPQCSACGAGKYLTDDGVEVVAHDSESDCTICAEGHWSSSGSALCTACIAGKYLTDDGVEAAAHNSEADCTTCAAGTHSFAGNATCTVCASGKYLTDDATSAEFHNSKDDCVVCPSGTYLVDAGTDSALHDSVEDCQDCVAGKYLDDDGVDGRSHDKEEDCHICESGKYSGAGAPACTVCPKGRYNEDQAEDHDLHNELVDCLVCGEGKYLADDGLNATLHDSEEDCTFCIAGKYLTDNNKVNASLHDEESDCTVCAAGTLSKAGNATCTICPPGKYIEDDGVEANAHVSCISCEAGKYLGDLALIRTRHDSESDCSICKLGTWSSAAATNCTSCQAGKYLTDNATAVEAHDHIDDCTICAAGRYGYVGAGVCITCDVGKYITDTAEDATKHDHTNDCISCLAGKSTTGDLPDDHDLEEDCTICGAGYYSNEGETCVRCAAGKYLTDSATDRLYHDSEDDCLVCGGGHHSGDGLHTCIACEAGKYLADNGTASEHHDSEEDCTICEAGKYSQQNSTECIVCPVGRYIDDFATNASRHDNFNDCTFCEAGKMTHGTLPSNHDSIDDCNVCMLGKISEAGFACQRCPVGRYITDDGEDVDLHNEETDCIVCASGTWTSTEGSSKCTSCIAGKYLTDDSSSQSAHDSEADCTTCSSGKYSYIESAVCTNCESGKYLVDDGTDPVFHNAEDNCTICASGQWSTAGDATCTKCEAGKRLLNNGTNVVDHDSEEDCQICLSGQWTSTEGSSKCTSCIVGKYLLDNGTASVDHNEESDCSICPSGKYADGIMSATCTNCESGKYLVDDGTDPVFHNAEDNCTICSFGQWSTAGDATCTKCETGKRLPHNGTNVVDHDSEEDCQICLSGQWSHEGDANCTSCIAGKYLTDNATASVHHNDESDCIVCSAGMYANRSMSALCTVCNAGRYLFDGYPGRGPGTDPTLHDEEDDCTVCGPGSYITDRGTNQSLHDHETDCISCEAGKFNPEEGLGFNSHNLHNLEFHCRPCPSGRWSGPRTRVCNKCEAGKYLTDNMTNHVLHDSEDDCSVCMKGKWSHADAQYCNSCVAGKYLANDATDVALHDDETDCIICPKGKYNQHQNSSSCNSCRVGRYISDDGLTLSKHDSNEDCIYCAAGKSTFGEDASHHDSEEDCVVCPAGRYSYEGETCLFCGSGKYLIDTATDHLLHDSEEDCTLCEAGKYLADNGTRTELHDGEDDCTVCMYGKWSHAGYQNCTSCIAGKYLEDPGQNADAHDDESKCLICHENTYSFTNSSGCTTCDVGKFIIDVATDQIMHDTEEDCNQTYPIRDAKVTLENYDPGAIGNAYLSFATYGRFLPDAQIVVEFPSHFQGVSPGTPTIVHGLSGSLTMNVTNYLTVTLSRNGDGQLDGGIASEERIVIIIPNVRNNVETGHTGEWPRLFVKSNEGVIYCEVRESYGGWGLPPSVDLNQQADRSSKLCGEYYEDVYLTGERNIIQCQVLIHEGYNLTIAAGTTLLMPSYANPNSTSTITIMPGAKIFAEGTPEEPITIMGMEADLDSTRETESGMWGGIKIIGNSDLDPSESSGVLKYIRVRNTGAAYMQDGETSYHNGVGFLTVGNGTIVEDVEVAFNGVDVEGESNYGVLLSGGTVNMRRLSLLYNEIGMSISNGYDGKIQFLYSVGGEDSVGLVVLSNTVGGERRRMEASRKTSPSIYNALFVGQQVIIDSAASGQFGNILVTNLAAGTSGVVFTCTEDDSSQVPITQSGGDYTPGESLYWSSNNFVYTTDDTPNMEVNGDCASHIENVESINANPGLVMQQNNTNAADIASKMMLVDPRPNPDSQLLTSSVDVPSGGGGQWFEPASFTGAFSADSNWLSEWSWMEDKGNLASDSEDKVMDCGDITNDVTWEGLVRITCQATVKEGATLTISPGAEVRFHPGAGLLVEGGATLAATGTKGSPITFTTAASKKTIEVSGVNAGYWNGIKVRSNSCSLTYARIWYSTDGLTFSGLTSAATVEHVEVAFSRTSGMSIEGGDIGLKYISTVRCGESGIKINDAYQGQIQFLYSVLSEASSRAIEVAGANTSPTVSNANIVGHLENPSEDGMVHFVNGAGGNFRNMILTNVSGVGVGQEGCSGASFTQDQSYYDSSSNKVELLFWSESNLIWLNRGAHFNSTLTAQFESSECLDADSYSSRDEDPIVFDFSADPRPKSSSWIFNNFDEITPTDDDILERADYLGAFVGDDNWLVGLSWIVENLGRNLTHASAEELRCDAGYGAFGDIESNADCILCPLHTYDHPFNNNCEMCPIGTHTFHLGSSETDCRQTVDFKHFCEDEMVGYYYEFYETIGNDVRGVNCKRCGSGHYVNEGKQCVPCPHGTHSIGGSEKCLPCPDGYHTNLEYTSCHKCLPGTAWNGTFEAHVDDEGVTRMLGAPEGECVTCPGGTFNREGLNWQCKNCTEPGTWSEPGASYCVPAPAGYHPTNNRSAIEMCQRNHYSEGGLDVCPPCDNGMLSRNGAAHCDFFCDPGYILNGTRGTWGTGTGCDACPIGKFALYGQDVCTNCTDGYEAPNNGTSICQICPEGKFIAYGNDPKVNSSESWTCTDCGPGMFSSRGAAECSLCEAGKYTAEIGTAECTQCPSHEVSDPGQAECQCDDGFFRNNDTAICECPKGEELIGDICSPCVVGFYKEEKGNHDCDNCLHFLGGSITEGIGSYDPHTQCNCTRTTYQYTYRYDPDATNEFGKKNRDVEASGDRCECSYGYVNNTEGRIVDALVCELDQSLVCELGEYRDDSGERPVCIKCPAGMYQPTLGARDFESCRNCTAGTYSAIEGSDFCRDCPLGYTSTEAEAYCNLCNDGFFNAAANTSEVDDIRGKQLEILNEMIGVLNVSGDVGRNNWVSGLDGKDNIDNELWGDEKLAMPLNAWAGFTGMNCLPCTGRCDIGGELTPCLYCAGVKALPEDQGLGFDKNNTAAVEEGEKKGLEIGSITIFDGWWRSHPWSLKISKCPVPDACSNGKCVEGYDGPECSTCAKGYSRDPLGTCTPCGAEDIGVNATVPKILGLIDQTSSNVTILLMALGLFGALLAYYIIFKKFFPMIKAKILSHYDMEGKSLSDLLFRKLKVDSKEEVDGASFQQELKTKFKIVTSFYQITTQFSLSLGVDFPPIFSQFTDKISGLVNLDIFSVFKVGCVMGNSYYNSLVVTTITPIVVSAAIAIIGFLMAKKSSMAVEKEWKKNEKNGRRMEEKDFKAAKKKAFADVWDLAVDVSNEDSYSQDVLGYGMVVINGLAVVMAVLAILYEPIQNLIAMMTKRHTWHTEEKLSEGCSCPPGETCEGGEKKEQICRCKNDCVCQVICLRDYDKRTNDNKQDSCLGCPDRRKYGIEKEDVDALRHKFADPRSEELKLIDEMNSTFMEGFYVCKMKDCQSKNVLDFRKCICGAKDPEDPNSKPICHCPTKKQCPTFKYPWEPEVYHSGEDPFPTHEINCPNGNCKHLLALPRDANRDQAWKYFQQICKSNKGNAGWEEIKHSIVDNKSFFRFLQPLKTKESYFDKDELKNVEFPPLAQWRSSTGNGPYDQLRIHLELPIGTECAIPVKDGEEAFRLFKEYLVNENNIKSKRVSDLHCLKHINDKEQIIYKRFKVFKHTKDQDAVLDIKREEEEDNNGNKTFTQLARSVGWRNSKGLFDRETKETNTNKNKAGTKNADDDNKHVDKSASKSVDKIAYELFPPKSSTILGRRRANILYEGFKLTEVKGKKIGDLTHDGLMDYLAELDPSEHKKIINLAQDRNRLMDYLAEEYPSEHKKIINGSYKFDGKKIPTEVLRRIVKTAFGKPTVRIEYSLEMTLGGWLASPNFMILFYHKQVRRLLEEWKKFARDPINWLQKGDAEDDKQEILEEALFQEADAGDLKDYGKSWGTKRRTSIIKQADSASEKGQEENKISGLKEMKTISENQKDISTKRKKIHELENKIKERERQRSEAVQNSKNAKGTPSLAERRSSLQVAPGISGVGIEKEKKKSSKFLSNSADKDTRGTRTIGQRKTQAQTHVDVAAPKDEEEGGGNVGEGTTNPLMKPRKQASKATGGGTKSAKKKISGVGRVGEPKKGGKGGRGGAGDIGDNQL</sequence>
<feature type="domain" description="TNFR-Cys" evidence="4">
    <location>
        <begin position="544"/>
        <end position="580"/>
    </location>
</feature>
<feature type="compositionally biased region" description="Basic and acidic residues" evidence="1">
    <location>
        <begin position="5016"/>
        <end position="5026"/>
    </location>
</feature>
<feature type="transmembrane region" description="Helical" evidence="2">
    <location>
        <begin position="4387"/>
        <end position="4407"/>
    </location>
</feature>
<comment type="caution">
    <text evidence="5">The sequence shown here is derived from an EMBL/GenBank/DDBJ whole genome shotgun (WGS) entry which is preliminary data.</text>
</comment>
<dbReference type="SMART" id="SM00261">
    <property type="entry name" value="FU"/>
    <property type="match status" value="14"/>
</dbReference>
<dbReference type="EMBL" id="BRXY01000202">
    <property type="protein sequence ID" value="GMH76975.1"/>
    <property type="molecule type" value="Genomic_DNA"/>
</dbReference>
<feature type="compositionally biased region" description="Polar residues" evidence="1">
    <location>
        <begin position="5291"/>
        <end position="5301"/>
    </location>
</feature>
<feature type="domain" description="EGF-like" evidence="3">
    <location>
        <begin position="853"/>
        <end position="912"/>
    </location>
</feature>
<gene>
    <name evidence="5" type="ORF">TrST_g2739</name>
</gene>
<evidence type="ECO:0000313" key="6">
    <source>
        <dbReference type="Proteomes" id="UP001165085"/>
    </source>
</evidence>
<dbReference type="PANTHER" id="PTHR46967">
    <property type="entry name" value="INSULIN-LIKE GROWTH FACTOR BINDING PROTEIN,N-TERMINAL"/>
    <property type="match status" value="1"/>
</dbReference>
<feature type="domain" description="EGF-like" evidence="3">
    <location>
        <begin position="1903"/>
        <end position="1965"/>
    </location>
</feature>
<feature type="domain" description="EGF-like" evidence="3">
    <location>
        <begin position="4093"/>
        <end position="4138"/>
    </location>
</feature>
<keyword evidence="2" id="KW-0812">Transmembrane</keyword>
<dbReference type="InterPro" id="IPR001368">
    <property type="entry name" value="TNFR/NGFR_Cys_rich_reg"/>
</dbReference>
<evidence type="ECO:0000259" key="4">
    <source>
        <dbReference type="SMART" id="SM00208"/>
    </source>
</evidence>
<feature type="transmembrane region" description="Helical" evidence="2">
    <location>
        <begin position="4516"/>
        <end position="4538"/>
    </location>
</feature>
<evidence type="ECO:0000259" key="3">
    <source>
        <dbReference type="SMART" id="SM00181"/>
    </source>
</evidence>
<feature type="domain" description="TNFR-Cys" evidence="4">
    <location>
        <begin position="914"/>
        <end position="949"/>
    </location>
</feature>
<feature type="compositionally biased region" description="Polar residues" evidence="1">
    <location>
        <begin position="5345"/>
        <end position="5357"/>
    </location>
</feature>
<dbReference type="SMART" id="SM00181">
    <property type="entry name" value="EGF"/>
    <property type="match status" value="8"/>
</dbReference>
<feature type="domain" description="TNFR-Cys" evidence="4">
    <location>
        <begin position="1349"/>
        <end position="1380"/>
    </location>
</feature>
<feature type="compositionally biased region" description="Basic and acidic residues" evidence="1">
    <location>
        <begin position="4997"/>
        <end position="5006"/>
    </location>
</feature>
<dbReference type="SMART" id="SM00208">
    <property type="entry name" value="TNFR"/>
    <property type="match status" value="8"/>
</dbReference>